<evidence type="ECO:0000256" key="4">
    <source>
        <dbReference type="ARBA" id="ARBA00022692"/>
    </source>
</evidence>
<evidence type="ECO:0000256" key="6">
    <source>
        <dbReference type="ARBA" id="ARBA00022989"/>
    </source>
</evidence>
<dbReference type="Proteomes" id="UP000266389">
    <property type="component" value="Unassembled WGS sequence"/>
</dbReference>
<feature type="transmembrane region" description="Helical" evidence="9">
    <location>
        <begin position="152"/>
        <end position="179"/>
    </location>
</feature>
<reference evidence="12" key="2">
    <citation type="submission" date="2017-08" db="EMBL/GenBank/DDBJ databases">
        <authorList>
            <person name="de Groot N.N."/>
        </authorList>
    </citation>
    <scope>NUCLEOTIDE SEQUENCE</scope>
    <source>
        <strain evidence="12">OS</strain>
    </source>
</reference>
<protein>
    <submittedName>
        <fullName evidence="12">MotA/TolQ/ExbB proton channel family protein</fullName>
    </submittedName>
</protein>
<sequence length="250" mass="26791">MKQGTFTIVLLVLAFAVGLSIYIWFGTQPKGSIFHAIYDGGPLVSVLIALIIMIFAYVIERSIALNKARGKGSVADFIREIKAEIEAGRIDGAIEKCDAHQSSLAAVIRAGLDKYKSLVARHVTDPEKRRTEMQKAIEDATAVEMPLLEKNLVALSTIASISTMVGLLGTTIGMIRAFTALATSGAPDAVQLSLGISEALFNTAGGIFGGIAAIVAYNFFTSQVDSFSYQIDESAFYIVETLSMRDEKVG</sequence>
<dbReference type="Pfam" id="PF01618">
    <property type="entry name" value="MotA_ExbB"/>
    <property type="match status" value="1"/>
</dbReference>
<comment type="subcellular location">
    <subcellularLocation>
        <location evidence="1">Cell membrane</location>
        <topology evidence="1">Multi-pass membrane protein</topology>
    </subcellularLocation>
    <subcellularLocation>
        <location evidence="8">Membrane</location>
        <topology evidence="8">Multi-pass membrane protein</topology>
    </subcellularLocation>
</comment>
<keyword evidence="5 8" id="KW-0653">Protein transport</keyword>
<feature type="transmembrane region" description="Helical" evidence="9">
    <location>
        <begin position="37"/>
        <end position="59"/>
    </location>
</feature>
<dbReference type="InterPro" id="IPR002898">
    <property type="entry name" value="MotA_ExbB_proton_chnl"/>
</dbReference>
<evidence type="ECO:0000256" key="3">
    <source>
        <dbReference type="ARBA" id="ARBA00022475"/>
    </source>
</evidence>
<keyword evidence="4 9" id="KW-0812">Transmembrane</keyword>
<dbReference type="GO" id="GO:0017038">
    <property type="term" value="P:protein import"/>
    <property type="evidence" value="ECO:0007669"/>
    <property type="project" value="TreeGrafter"/>
</dbReference>
<feature type="transmembrane region" description="Helical" evidence="9">
    <location>
        <begin position="7"/>
        <end position="25"/>
    </location>
</feature>
<keyword evidence="6 9" id="KW-1133">Transmembrane helix</keyword>
<name>A0A395LZK9_9BACT</name>
<evidence type="ECO:0000256" key="8">
    <source>
        <dbReference type="RuleBase" id="RU004057"/>
    </source>
</evidence>
<evidence type="ECO:0000313" key="13">
    <source>
        <dbReference type="Proteomes" id="UP000266389"/>
    </source>
</evidence>
<gene>
    <name evidence="12" type="ORF">D0433_07680</name>
    <name evidence="11" type="ORF">D0433_10355</name>
</gene>
<evidence type="ECO:0000256" key="1">
    <source>
        <dbReference type="ARBA" id="ARBA00004651"/>
    </source>
</evidence>
<evidence type="ECO:0000256" key="7">
    <source>
        <dbReference type="ARBA" id="ARBA00023136"/>
    </source>
</evidence>
<evidence type="ECO:0000256" key="2">
    <source>
        <dbReference type="ARBA" id="ARBA00022448"/>
    </source>
</evidence>
<dbReference type="AlphaFoldDB" id="A0A395LZK9"/>
<reference evidence="12 13" key="1">
    <citation type="journal article" date="2011" name="ISME J.">
        <title>Community ecology of hot spring cyanobacterial mats: predominant populations and their functional potential.</title>
        <authorList>
            <person name="Klatt C.G."/>
            <person name="Wood J.M."/>
            <person name="Rusch D.B."/>
            <person name="Bateson M.M."/>
            <person name="Hamamura N."/>
            <person name="Heidelberg J.F."/>
            <person name="Grossman A.R."/>
            <person name="Bhaya D."/>
            <person name="Cohan F.M."/>
            <person name="Kuhl M."/>
            <person name="Bryant D.A."/>
            <person name="Ward D.M."/>
        </authorList>
    </citation>
    <scope>NUCLEOTIDE SEQUENCE [LARGE SCALE GENOMIC DNA]</scope>
    <source>
        <strain evidence="12">OS</strain>
    </source>
</reference>
<dbReference type="EMBL" id="PHFL01000049">
    <property type="protein sequence ID" value="RFM23973.1"/>
    <property type="molecule type" value="Genomic_DNA"/>
</dbReference>
<accession>A0A395LZK9</accession>
<dbReference type="InterPro" id="IPR050790">
    <property type="entry name" value="ExbB/TolQ_transport"/>
</dbReference>
<dbReference type="GO" id="GO:0005886">
    <property type="term" value="C:plasma membrane"/>
    <property type="evidence" value="ECO:0007669"/>
    <property type="project" value="UniProtKB-SubCell"/>
</dbReference>
<keyword evidence="2 8" id="KW-0813">Transport</keyword>
<evidence type="ECO:0000256" key="5">
    <source>
        <dbReference type="ARBA" id="ARBA00022927"/>
    </source>
</evidence>
<feature type="domain" description="MotA/TolQ/ExbB proton channel" evidence="10">
    <location>
        <begin position="102"/>
        <end position="232"/>
    </location>
</feature>
<evidence type="ECO:0000313" key="11">
    <source>
        <dbReference type="EMBL" id="RFM23557.1"/>
    </source>
</evidence>
<comment type="caution">
    <text evidence="12">The sequence shown here is derived from an EMBL/GenBank/DDBJ whole genome shotgun (WGS) entry which is preliminary data.</text>
</comment>
<dbReference type="PANTHER" id="PTHR30625">
    <property type="entry name" value="PROTEIN TOLQ"/>
    <property type="match status" value="1"/>
</dbReference>
<keyword evidence="3" id="KW-1003">Cell membrane</keyword>
<keyword evidence="7 9" id="KW-0472">Membrane</keyword>
<organism evidence="12 13">
    <name type="scientific">Candidatus Thermochlorobacter aerophilus</name>
    <dbReference type="NCBI Taxonomy" id="1868324"/>
    <lineage>
        <taxon>Bacteria</taxon>
        <taxon>Pseudomonadati</taxon>
        <taxon>Chlorobiota</taxon>
        <taxon>Chlorobiia</taxon>
        <taxon>Chlorobiales</taxon>
        <taxon>Candidatus Thermochlorobacteriaceae</taxon>
        <taxon>Candidatus Thermochlorobacter</taxon>
    </lineage>
</organism>
<comment type="similarity">
    <text evidence="8">Belongs to the exbB/tolQ family.</text>
</comment>
<feature type="transmembrane region" description="Helical" evidence="9">
    <location>
        <begin position="199"/>
        <end position="220"/>
    </location>
</feature>
<evidence type="ECO:0000259" key="10">
    <source>
        <dbReference type="Pfam" id="PF01618"/>
    </source>
</evidence>
<evidence type="ECO:0000313" key="12">
    <source>
        <dbReference type="EMBL" id="RFM23973.1"/>
    </source>
</evidence>
<dbReference type="PANTHER" id="PTHR30625:SF15">
    <property type="entry name" value="BIOPOLYMER TRANSPORT PROTEIN EXBB"/>
    <property type="match status" value="1"/>
</dbReference>
<proteinExistence type="inferred from homology"/>
<dbReference type="EMBL" id="PHFL01000062">
    <property type="protein sequence ID" value="RFM23557.1"/>
    <property type="molecule type" value="Genomic_DNA"/>
</dbReference>
<evidence type="ECO:0000256" key="9">
    <source>
        <dbReference type="SAM" id="Phobius"/>
    </source>
</evidence>